<feature type="signal peptide" evidence="2">
    <location>
        <begin position="1"/>
        <end position="19"/>
    </location>
</feature>
<gene>
    <name evidence="4" type="ORF">Esi_0444_0002</name>
</gene>
<evidence type="ECO:0000313" key="4">
    <source>
        <dbReference type="EMBL" id="CBJ33209.1"/>
    </source>
</evidence>
<dbReference type="AlphaFoldDB" id="D7G199"/>
<keyword evidence="5" id="KW-1185">Reference proteome</keyword>
<dbReference type="InterPro" id="IPR000182">
    <property type="entry name" value="GNAT_dom"/>
</dbReference>
<protein>
    <recommendedName>
        <fullName evidence="3">N-acetyltransferase domain-containing protein</fullName>
    </recommendedName>
</protein>
<dbReference type="EMBL" id="FN649760">
    <property type="protein sequence ID" value="CBJ33209.1"/>
    <property type="molecule type" value="Genomic_DNA"/>
</dbReference>
<dbReference type="Gene3D" id="3.40.630.30">
    <property type="match status" value="1"/>
</dbReference>
<dbReference type="GO" id="GO:0016747">
    <property type="term" value="F:acyltransferase activity, transferring groups other than amino-acyl groups"/>
    <property type="evidence" value="ECO:0007669"/>
    <property type="project" value="InterPro"/>
</dbReference>
<dbReference type="SUPFAM" id="SSF55729">
    <property type="entry name" value="Acyl-CoA N-acyltransferases (Nat)"/>
    <property type="match status" value="1"/>
</dbReference>
<dbReference type="Pfam" id="PF00583">
    <property type="entry name" value="Acetyltransf_1"/>
    <property type="match status" value="1"/>
</dbReference>
<feature type="region of interest" description="Disordered" evidence="1">
    <location>
        <begin position="226"/>
        <end position="277"/>
    </location>
</feature>
<organism evidence="4 5">
    <name type="scientific">Ectocarpus siliculosus</name>
    <name type="common">Brown alga</name>
    <name type="synonym">Conferva siliculosa</name>
    <dbReference type="NCBI Taxonomy" id="2880"/>
    <lineage>
        <taxon>Eukaryota</taxon>
        <taxon>Sar</taxon>
        <taxon>Stramenopiles</taxon>
        <taxon>Ochrophyta</taxon>
        <taxon>PX clade</taxon>
        <taxon>Phaeophyceae</taxon>
        <taxon>Ectocarpales</taxon>
        <taxon>Ectocarpaceae</taxon>
        <taxon>Ectocarpus</taxon>
    </lineage>
</organism>
<feature type="chain" id="PRO_5003096106" description="N-acetyltransferase domain-containing protein" evidence="2">
    <location>
        <begin position="20"/>
        <end position="350"/>
    </location>
</feature>
<dbReference type="Proteomes" id="UP000002630">
    <property type="component" value="Unassembled WGS sequence"/>
</dbReference>
<dbReference type="OrthoDB" id="10344319at2759"/>
<sequence length="350" mass="37378">MHYPLIAVLCWYGLPVGLAFAPPPLVRARVGSRNTASAVACHLFSPDHGDHDGPIVRAPSKAAKAAAQGKEVSGKPSGGWGSWEKVVSQRVEQDEVLDRFTSAGGVPEAAKLAVRTANSGDMPSISRLCIDIFRGPFQWFELPIQLFQEFAFFGQIKGRLGRVTRNEIKHSMVIAQDTTSRRVVGFLEIGMLPKPSSSEESALAGESLTAARASAALAAAAVASGAKKKSDGERSSSTPRAGATTTEGGAGRPSREGGGSRREGGRESSTTAIKREKQPDVAYLANVVVDRGQRRRGIGRTMVNSAIEIGNDIALALYQGMGFELAALEDEMMARSRRRPPRVYLSKPLH</sequence>
<proteinExistence type="predicted"/>
<evidence type="ECO:0000259" key="3">
    <source>
        <dbReference type="Pfam" id="PF00583"/>
    </source>
</evidence>
<dbReference type="InParanoid" id="D7G199"/>
<reference evidence="4 5" key="1">
    <citation type="journal article" date="2010" name="Nature">
        <title>The Ectocarpus genome and the independent evolution of multicellularity in brown algae.</title>
        <authorList>
            <person name="Cock J.M."/>
            <person name="Sterck L."/>
            <person name="Rouze P."/>
            <person name="Scornet D."/>
            <person name="Allen A.E."/>
            <person name="Amoutzias G."/>
            <person name="Anthouard V."/>
            <person name="Artiguenave F."/>
            <person name="Aury J.M."/>
            <person name="Badger J.H."/>
            <person name="Beszteri B."/>
            <person name="Billiau K."/>
            <person name="Bonnet E."/>
            <person name="Bothwell J.H."/>
            <person name="Bowler C."/>
            <person name="Boyen C."/>
            <person name="Brownlee C."/>
            <person name="Carrano C.J."/>
            <person name="Charrier B."/>
            <person name="Cho G.Y."/>
            <person name="Coelho S.M."/>
            <person name="Collen J."/>
            <person name="Corre E."/>
            <person name="Da Silva C."/>
            <person name="Delage L."/>
            <person name="Delaroque N."/>
            <person name="Dittami S.M."/>
            <person name="Doulbeau S."/>
            <person name="Elias M."/>
            <person name="Farnham G."/>
            <person name="Gachon C.M."/>
            <person name="Gschloessl B."/>
            <person name="Heesch S."/>
            <person name="Jabbari K."/>
            <person name="Jubin C."/>
            <person name="Kawai H."/>
            <person name="Kimura K."/>
            <person name="Kloareg B."/>
            <person name="Kupper F.C."/>
            <person name="Lang D."/>
            <person name="Le Bail A."/>
            <person name="Leblanc C."/>
            <person name="Lerouge P."/>
            <person name="Lohr M."/>
            <person name="Lopez P.J."/>
            <person name="Martens C."/>
            <person name="Maumus F."/>
            <person name="Michel G."/>
            <person name="Miranda-Saavedra D."/>
            <person name="Morales J."/>
            <person name="Moreau H."/>
            <person name="Motomura T."/>
            <person name="Nagasato C."/>
            <person name="Napoli C.A."/>
            <person name="Nelson D.R."/>
            <person name="Nyvall-Collen P."/>
            <person name="Peters A.F."/>
            <person name="Pommier C."/>
            <person name="Potin P."/>
            <person name="Poulain J."/>
            <person name="Quesneville H."/>
            <person name="Read B."/>
            <person name="Rensing S.A."/>
            <person name="Ritter A."/>
            <person name="Rousvoal S."/>
            <person name="Samanta M."/>
            <person name="Samson G."/>
            <person name="Schroeder D.C."/>
            <person name="Segurens B."/>
            <person name="Strittmatter M."/>
            <person name="Tonon T."/>
            <person name="Tregear J.W."/>
            <person name="Valentin K."/>
            <person name="von Dassow P."/>
            <person name="Yamagishi T."/>
            <person name="Van de Peer Y."/>
            <person name="Wincker P."/>
        </authorList>
    </citation>
    <scope>NUCLEOTIDE SEQUENCE [LARGE SCALE GENOMIC DNA]</scope>
    <source>
        <strain evidence="5">Ec32 / CCAP1310/4</strain>
    </source>
</reference>
<accession>D7G199</accession>
<keyword evidence="2" id="KW-0732">Signal</keyword>
<feature type="compositionally biased region" description="Basic and acidic residues" evidence="1">
    <location>
        <begin position="253"/>
        <end position="266"/>
    </location>
</feature>
<evidence type="ECO:0000256" key="2">
    <source>
        <dbReference type="SAM" id="SignalP"/>
    </source>
</evidence>
<dbReference type="InterPro" id="IPR016181">
    <property type="entry name" value="Acyl_CoA_acyltransferase"/>
</dbReference>
<evidence type="ECO:0000256" key="1">
    <source>
        <dbReference type="SAM" id="MobiDB-lite"/>
    </source>
</evidence>
<evidence type="ECO:0000313" key="5">
    <source>
        <dbReference type="Proteomes" id="UP000002630"/>
    </source>
</evidence>
<name>D7G199_ECTSI</name>
<feature type="domain" description="N-acetyltransferase" evidence="3">
    <location>
        <begin position="278"/>
        <end position="311"/>
    </location>
</feature>